<keyword evidence="1" id="KW-0812">Transmembrane</keyword>
<dbReference type="InterPro" id="IPR009574">
    <property type="entry name" value="DUF1189"/>
</dbReference>
<evidence type="ECO:0008006" key="4">
    <source>
        <dbReference type="Google" id="ProtNLM"/>
    </source>
</evidence>
<feature type="transmembrane region" description="Helical" evidence="1">
    <location>
        <begin position="74"/>
        <end position="107"/>
    </location>
</feature>
<dbReference type="eggNOG" id="ENOG50324M7">
    <property type="taxonomic scope" value="Bacteria"/>
</dbReference>
<proteinExistence type="predicted"/>
<dbReference type="Proteomes" id="UP000019062">
    <property type="component" value="Unassembled WGS sequence"/>
</dbReference>
<gene>
    <name evidence="2" type="ORF">C176_14877</name>
</gene>
<organism evidence="2 3">
    <name type="scientific">Viridibacillus arenosi FSL R5-213</name>
    <dbReference type="NCBI Taxonomy" id="1227360"/>
    <lineage>
        <taxon>Bacteria</taxon>
        <taxon>Bacillati</taxon>
        <taxon>Bacillota</taxon>
        <taxon>Bacilli</taxon>
        <taxon>Bacillales</taxon>
        <taxon>Caryophanaceae</taxon>
        <taxon>Viridibacillus</taxon>
    </lineage>
</organism>
<feature type="transmembrane region" description="Helical" evidence="1">
    <location>
        <begin position="33"/>
        <end position="54"/>
    </location>
</feature>
<keyword evidence="1" id="KW-0472">Membrane</keyword>
<name>W4EPX0_9BACL</name>
<feature type="transmembrane region" description="Helical" evidence="1">
    <location>
        <begin position="119"/>
        <end position="139"/>
    </location>
</feature>
<evidence type="ECO:0000256" key="1">
    <source>
        <dbReference type="SAM" id="Phobius"/>
    </source>
</evidence>
<dbReference type="RefSeq" id="WP_038186855.1">
    <property type="nucleotide sequence ID" value="NZ_ASQA01000034.1"/>
</dbReference>
<reference evidence="2 3" key="1">
    <citation type="journal article" date="2014" name="BMC Genomics">
        <title>Genomic comparison of sporeforming bacilli isolated from milk.</title>
        <authorList>
            <person name="Moreno Switt A.I."/>
            <person name="Andrus A.D."/>
            <person name="Ranieri M.L."/>
            <person name="Orsi R.H."/>
            <person name="Ivy R."/>
            <person name="den Bakker H.C."/>
            <person name="Martin N.H."/>
            <person name="Wiedmann M."/>
            <person name="Boor K.J."/>
        </authorList>
    </citation>
    <scope>NUCLEOTIDE SEQUENCE [LARGE SCALE GENOMIC DNA]</scope>
    <source>
        <strain evidence="2 3">FSL R5-213</strain>
    </source>
</reference>
<comment type="caution">
    <text evidence="2">The sequence shown here is derived from an EMBL/GenBank/DDBJ whole genome shotgun (WGS) entry which is preliminary data.</text>
</comment>
<dbReference type="Pfam" id="PF06691">
    <property type="entry name" value="DUF1189"/>
    <property type="match status" value="1"/>
</dbReference>
<evidence type="ECO:0000313" key="3">
    <source>
        <dbReference type="Proteomes" id="UP000019062"/>
    </source>
</evidence>
<dbReference type="EMBL" id="ASQA01000034">
    <property type="protein sequence ID" value="ETT82284.1"/>
    <property type="molecule type" value="Genomic_DNA"/>
</dbReference>
<keyword evidence="1" id="KW-1133">Transmembrane helix</keyword>
<feature type="transmembrane region" description="Helical" evidence="1">
    <location>
        <begin position="145"/>
        <end position="164"/>
    </location>
</feature>
<sequence length="171" mass="19627">MKIKHYQLFLDSILHPKKLAAYRMLPIGKLIQYVFILITFITVISFIQFLTGVGSSVDTSQLEGLKEYLDDIKWLIYPFAFVFLFTITTFLTFLRISIYGFIGFILLKMMGHRGEYRHIWRTTALATTLSTILTSILSFTSLNGTFMTIISLVITVAYIASAITKYPKIKK</sequence>
<accession>W4EPX0</accession>
<dbReference type="AlphaFoldDB" id="W4EPX0"/>
<protein>
    <recommendedName>
        <fullName evidence="4">4-hydroxy-3-methylbut-2-en-1-yl diphosphate synthase</fullName>
    </recommendedName>
</protein>
<evidence type="ECO:0000313" key="2">
    <source>
        <dbReference type="EMBL" id="ETT82284.1"/>
    </source>
</evidence>
<keyword evidence="3" id="KW-1185">Reference proteome</keyword>